<feature type="transmembrane region" description="Helical" evidence="1">
    <location>
        <begin position="219"/>
        <end position="239"/>
    </location>
</feature>
<evidence type="ECO:0008006" key="4">
    <source>
        <dbReference type="Google" id="ProtNLM"/>
    </source>
</evidence>
<dbReference type="AlphaFoldDB" id="A0A1M6U3K5"/>
<proteinExistence type="predicted"/>
<protein>
    <recommendedName>
        <fullName evidence="4">Complex I intermediate-associated protein 30 (CIA30)</fullName>
    </recommendedName>
</protein>
<keyword evidence="3" id="KW-1185">Reference proteome</keyword>
<organism evidence="2 3">
    <name type="scientific">Fibrobacter intestinalis</name>
    <dbReference type="NCBI Taxonomy" id="28122"/>
    <lineage>
        <taxon>Bacteria</taxon>
        <taxon>Pseudomonadati</taxon>
        <taxon>Fibrobacterota</taxon>
        <taxon>Fibrobacteria</taxon>
        <taxon>Fibrobacterales</taxon>
        <taxon>Fibrobacteraceae</taxon>
        <taxon>Fibrobacter</taxon>
    </lineage>
</organism>
<reference evidence="3" key="1">
    <citation type="submission" date="2016-11" db="EMBL/GenBank/DDBJ databases">
        <authorList>
            <person name="Varghese N."/>
            <person name="Submissions S."/>
        </authorList>
    </citation>
    <scope>NUCLEOTIDE SEQUENCE [LARGE SCALE GENOMIC DNA]</scope>
    <source>
        <strain evidence="3">UWOS</strain>
    </source>
</reference>
<keyword evidence="1" id="KW-0472">Membrane</keyword>
<keyword evidence="1" id="KW-1133">Transmembrane helix</keyword>
<dbReference type="Proteomes" id="UP000184275">
    <property type="component" value="Unassembled WGS sequence"/>
</dbReference>
<dbReference type="EMBL" id="FRAW01000012">
    <property type="protein sequence ID" value="SHK63749.1"/>
    <property type="molecule type" value="Genomic_DNA"/>
</dbReference>
<accession>A0A1M6U3K5</accession>
<sequence>MKKSLLKLTLAYAICVILIGLFWGAFATKHIVLWPKNDSFGNARIYSDIREGGFSTAEFFESDSALAVRMVLNSGVYHPHAGVEIPLESGLRELALEGMDFSNMDSVVLRFRASSDVVLVLDVADPQVSRAGDPLTLRPLKMDIPATRFYSEVRLPLSLLKPSKIWFDIHGIEPDSSLYMNRVVQAAVESGKGTLLGFPTEIEILQWEFTGKNRSVIRLSIGLLILFSCLYIAGVKNRWKKNPTLKKKKLR</sequence>
<name>A0A1M6U3K5_9BACT</name>
<gene>
    <name evidence="2" type="ORF">SAMN05720469_11234</name>
</gene>
<evidence type="ECO:0000256" key="1">
    <source>
        <dbReference type="SAM" id="Phobius"/>
    </source>
</evidence>
<evidence type="ECO:0000313" key="2">
    <source>
        <dbReference type="EMBL" id="SHK63749.1"/>
    </source>
</evidence>
<evidence type="ECO:0000313" key="3">
    <source>
        <dbReference type="Proteomes" id="UP000184275"/>
    </source>
</evidence>
<keyword evidence="1" id="KW-0812">Transmembrane</keyword>
<dbReference type="RefSeq" id="WP_073303991.1">
    <property type="nucleotide sequence ID" value="NZ_FRAW01000012.1"/>
</dbReference>